<reference evidence="2 3" key="1">
    <citation type="submission" date="2022-04" db="EMBL/GenBank/DDBJ databases">
        <title>Genome sequence of soybean root-associated Caulobacter segnis RL271.</title>
        <authorList>
            <person name="Longley R."/>
            <person name="Bonito G."/>
            <person name="Trigodet F."/>
            <person name="Crosson S."/>
            <person name="Fiebig A."/>
        </authorList>
    </citation>
    <scope>NUCLEOTIDE SEQUENCE [LARGE SCALE GENOMIC DNA]</scope>
    <source>
        <strain evidence="2 3">RL271</strain>
    </source>
</reference>
<dbReference type="Proteomes" id="UP001057520">
    <property type="component" value="Chromosome"/>
</dbReference>
<name>A0ABY4ZV70_9CAUL</name>
<feature type="region of interest" description="Disordered" evidence="1">
    <location>
        <begin position="53"/>
        <end position="73"/>
    </location>
</feature>
<accession>A0ABY4ZV70</accession>
<keyword evidence="3" id="KW-1185">Reference proteome</keyword>
<evidence type="ECO:0000256" key="1">
    <source>
        <dbReference type="SAM" id="MobiDB-lite"/>
    </source>
</evidence>
<proteinExistence type="predicted"/>
<sequence>MLDAILASLLAGSIPAVALKVALVAAGFLLGVRLLAAGGSTADDRDRVLVEAARGQRSATKTGDHADPAMPVR</sequence>
<evidence type="ECO:0000313" key="2">
    <source>
        <dbReference type="EMBL" id="USQ96603.1"/>
    </source>
</evidence>
<protein>
    <submittedName>
        <fullName evidence="2">Uncharacterized protein</fullName>
    </submittedName>
</protein>
<organism evidence="2 3">
    <name type="scientific">Caulobacter segnis</name>
    <dbReference type="NCBI Taxonomy" id="88688"/>
    <lineage>
        <taxon>Bacteria</taxon>
        <taxon>Pseudomonadati</taxon>
        <taxon>Pseudomonadota</taxon>
        <taxon>Alphaproteobacteria</taxon>
        <taxon>Caulobacterales</taxon>
        <taxon>Caulobacteraceae</taxon>
        <taxon>Caulobacter</taxon>
    </lineage>
</organism>
<gene>
    <name evidence="2" type="ORF">MZV50_03140</name>
</gene>
<dbReference type="EMBL" id="CP096040">
    <property type="protein sequence ID" value="USQ96603.1"/>
    <property type="molecule type" value="Genomic_DNA"/>
</dbReference>
<evidence type="ECO:0000313" key="3">
    <source>
        <dbReference type="Proteomes" id="UP001057520"/>
    </source>
</evidence>